<dbReference type="FunFam" id="2.40.50.180:FF:000001">
    <property type="entry name" value="Chemotaxis protein CheW"/>
    <property type="match status" value="1"/>
</dbReference>
<dbReference type="PANTHER" id="PTHR22617">
    <property type="entry name" value="CHEMOTAXIS SENSOR HISTIDINE KINASE-RELATED"/>
    <property type="match status" value="1"/>
</dbReference>
<dbReference type="GO" id="GO:0005829">
    <property type="term" value="C:cytosol"/>
    <property type="evidence" value="ECO:0007669"/>
    <property type="project" value="TreeGrafter"/>
</dbReference>
<accession>A0A369WUH0</accession>
<protein>
    <submittedName>
        <fullName evidence="2">Chemotaxis protein CheW</fullName>
    </submittedName>
</protein>
<reference evidence="2 3" key="1">
    <citation type="submission" date="2018-07" db="EMBL/GenBank/DDBJ databases">
        <title>Motiliproteus coralliicola sp. nov., a bacterium isolated from Coral.</title>
        <authorList>
            <person name="Wang G."/>
        </authorList>
    </citation>
    <scope>NUCLEOTIDE SEQUENCE [LARGE SCALE GENOMIC DNA]</scope>
    <source>
        <strain evidence="2 3">C34</strain>
    </source>
</reference>
<name>A0A369WUH0_9GAMM</name>
<evidence type="ECO:0000313" key="2">
    <source>
        <dbReference type="EMBL" id="RDE24709.1"/>
    </source>
</evidence>
<dbReference type="AlphaFoldDB" id="A0A369WUH0"/>
<dbReference type="GO" id="GO:0007165">
    <property type="term" value="P:signal transduction"/>
    <property type="evidence" value="ECO:0007669"/>
    <property type="project" value="InterPro"/>
</dbReference>
<organism evidence="2 3">
    <name type="scientific">Motiliproteus coralliicola</name>
    <dbReference type="NCBI Taxonomy" id="2283196"/>
    <lineage>
        <taxon>Bacteria</taxon>
        <taxon>Pseudomonadati</taxon>
        <taxon>Pseudomonadota</taxon>
        <taxon>Gammaproteobacteria</taxon>
        <taxon>Oceanospirillales</taxon>
        <taxon>Oceanospirillaceae</taxon>
        <taxon>Motiliproteus</taxon>
    </lineage>
</organism>
<dbReference type="Gene3D" id="2.30.30.40">
    <property type="entry name" value="SH3 Domains"/>
    <property type="match status" value="1"/>
</dbReference>
<evidence type="ECO:0000313" key="3">
    <source>
        <dbReference type="Proteomes" id="UP000253769"/>
    </source>
</evidence>
<dbReference type="GO" id="GO:0006935">
    <property type="term" value="P:chemotaxis"/>
    <property type="evidence" value="ECO:0007669"/>
    <property type="project" value="InterPro"/>
</dbReference>
<dbReference type="PROSITE" id="PS50851">
    <property type="entry name" value="CHEW"/>
    <property type="match status" value="1"/>
</dbReference>
<dbReference type="SMART" id="SM00260">
    <property type="entry name" value="CheW"/>
    <property type="match status" value="1"/>
</dbReference>
<dbReference type="EMBL" id="QQOH01000001">
    <property type="protein sequence ID" value="RDE24709.1"/>
    <property type="molecule type" value="Genomic_DNA"/>
</dbReference>
<dbReference type="InterPro" id="IPR039315">
    <property type="entry name" value="CheW"/>
</dbReference>
<dbReference type="RefSeq" id="WP_114694296.1">
    <property type="nucleotide sequence ID" value="NZ_QQOH01000001.1"/>
</dbReference>
<dbReference type="SUPFAM" id="SSF50341">
    <property type="entry name" value="CheW-like"/>
    <property type="match status" value="1"/>
</dbReference>
<dbReference type="PANTHER" id="PTHR22617:SF23">
    <property type="entry name" value="CHEMOTAXIS PROTEIN CHEW"/>
    <property type="match status" value="1"/>
</dbReference>
<proteinExistence type="predicted"/>
<dbReference type="InterPro" id="IPR002545">
    <property type="entry name" value="CheW-lke_dom"/>
</dbReference>
<dbReference type="Proteomes" id="UP000253769">
    <property type="component" value="Unassembled WGS sequence"/>
</dbReference>
<dbReference type="Pfam" id="PF01584">
    <property type="entry name" value="CheW"/>
    <property type="match status" value="1"/>
</dbReference>
<keyword evidence="3" id="KW-1185">Reference proteome</keyword>
<dbReference type="InterPro" id="IPR036061">
    <property type="entry name" value="CheW-like_dom_sf"/>
</dbReference>
<comment type="caution">
    <text evidence="2">The sequence shown here is derived from an EMBL/GenBank/DDBJ whole genome shotgun (WGS) entry which is preliminary data.</text>
</comment>
<evidence type="ECO:0000259" key="1">
    <source>
        <dbReference type="PROSITE" id="PS50851"/>
    </source>
</evidence>
<gene>
    <name evidence="2" type="ORF">DV711_03735</name>
</gene>
<dbReference type="Gene3D" id="2.40.50.180">
    <property type="entry name" value="CheA-289, Domain 4"/>
    <property type="match status" value="1"/>
</dbReference>
<dbReference type="OrthoDB" id="9790406at2"/>
<sequence length="159" mass="17710">MAGESVLVDQDSSNDPQMQWATFLLAEELYGIDVMQVKEVLRLTEIAPVPGSAHYIVGIINLRGNVITVIDTRTLFGLGQCDPTDDSRIVVIELEDQVVGMLVDSVAEVIYLRQSQIERAPNVGTDESTKFIQGVSYHNDELIILLDLNRMIEDDEPSY</sequence>
<feature type="domain" description="CheW-like" evidence="1">
    <location>
        <begin position="17"/>
        <end position="157"/>
    </location>
</feature>
<dbReference type="CDD" id="cd00732">
    <property type="entry name" value="CheW"/>
    <property type="match status" value="1"/>
</dbReference>